<sequence>MDWVLDTDMGLDDQIALLYFATLSNNESSNFKLKAVTTQGVGLAHAQSAKENAIRLMRFAGISSADLPSVGIGDQDTLDGYHQYPSAWRYPQDALNGANIPSYTEDIAKQNNQSTALLKKILTESSEKISILAIGAHTTLAKVLIANPELAKKIERVVSMVGAVYVDGNIKAPPSINKKAEFNAWIDPVASKILFDSGVPIKMVPLDVTDKAPLTQDFIDKFRAGTQGPVANVILKWWENAYKTPVGEYYHWDPLATVIALFPDIATRTEAVKVSVQAGLVPQTSVPYGSIDDFSLLNWQGKLRSSLDPEYAGWTKPDNAGKSVDVVLDSNLLGFEDKMISAFAPKYRFAFISDTGGPIASSTSFYYNTTNNNFVPTNSLGPGPSAVSSLVQSWKPSEIFAIGDLSYNIGASTTIDAAIGQYYNNFLYPYPSKLYLGKPYDSINGIKVKEGELQWPYNVYNYPVGFPNPIVTDQIGGSPDKLNHFWSALGNHDYGLEIGYAQIGSTPYSIKGKAIGSPQGPSSAPTFQSFIDYFLPFLNDPTILGQNKNRLNIGSSDISANNGAYYSMS</sequence>
<keyword evidence="2" id="KW-0326">Glycosidase</keyword>
<dbReference type="AlphaFoldDB" id="A0A2P7EGN8"/>
<protein>
    <recommendedName>
        <fullName evidence="3">Inosine/uridine-preferring nucleoside hydrolase domain-containing protein</fullName>
    </recommendedName>
</protein>
<dbReference type="Proteomes" id="UP000240206">
    <property type="component" value="Unassembled WGS sequence"/>
</dbReference>
<gene>
    <name evidence="4" type="ORF">C7K08_03295</name>
</gene>
<reference evidence="5" key="1">
    <citation type="submission" date="2018-03" db="EMBL/GenBank/DDBJ databases">
        <title>Ecological and genomic features of two cosmopolitan and abundant freshwater picocyanobacteria.</title>
        <authorList>
            <person name="Cabello-Yeves P.J."/>
            <person name="Picazo A."/>
            <person name="Camacho A."/>
            <person name="Callieri C."/>
            <person name="Rosselli R."/>
            <person name="Roda-Garcia J."/>
            <person name="Coutinho F.H."/>
            <person name="Rodriguez-Valera F."/>
        </authorList>
    </citation>
    <scope>NUCLEOTIDE SEQUENCE [LARGE SCALE GENOMIC DNA]</scope>
    <source>
        <strain evidence="5">Tous</strain>
    </source>
</reference>
<evidence type="ECO:0000256" key="2">
    <source>
        <dbReference type="ARBA" id="ARBA00023295"/>
    </source>
</evidence>
<dbReference type="InterPro" id="IPR023186">
    <property type="entry name" value="IUNH"/>
</dbReference>
<keyword evidence="1" id="KW-0378">Hydrolase</keyword>
<dbReference type="EMBL" id="PXVC01000007">
    <property type="protein sequence ID" value="PSI02388.1"/>
    <property type="molecule type" value="Genomic_DNA"/>
</dbReference>
<dbReference type="InterPro" id="IPR001910">
    <property type="entry name" value="Inosine/uridine_hydrolase_dom"/>
</dbReference>
<dbReference type="Pfam" id="PF01156">
    <property type="entry name" value="IU_nuc_hydro"/>
    <property type="match status" value="1"/>
</dbReference>
<dbReference type="Gene3D" id="3.90.245.10">
    <property type="entry name" value="Ribonucleoside hydrolase-like"/>
    <property type="match status" value="1"/>
</dbReference>
<evidence type="ECO:0000256" key="1">
    <source>
        <dbReference type="ARBA" id="ARBA00022801"/>
    </source>
</evidence>
<dbReference type="SUPFAM" id="SSF53590">
    <property type="entry name" value="Nucleoside hydrolase"/>
    <property type="match status" value="1"/>
</dbReference>
<proteinExistence type="predicted"/>
<organism evidence="4 5">
    <name type="scientific">Synechococcus lacustris str. Tous</name>
    <dbReference type="NCBI Taxonomy" id="1910958"/>
    <lineage>
        <taxon>Bacteria</taxon>
        <taxon>Bacillati</taxon>
        <taxon>Cyanobacteriota</taxon>
        <taxon>Cyanophyceae</taxon>
        <taxon>Synechococcales</taxon>
        <taxon>Synechococcaceae</taxon>
        <taxon>Synechococcus</taxon>
    </lineage>
</organism>
<name>A0A2P7EGN8_9SYNE</name>
<evidence type="ECO:0000313" key="5">
    <source>
        <dbReference type="Proteomes" id="UP000240206"/>
    </source>
</evidence>
<evidence type="ECO:0000259" key="3">
    <source>
        <dbReference type="Pfam" id="PF01156"/>
    </source>
</evidence>
<dbReference type="GO" id="GO:0008477">
    <property type="term" value="F:purine nucleosidase activity"/>
    <property type="evidence" value="ECO:0007669"/>
    <property type="project" value="TreeGrafter"/>
</dbReference>
<comment type="caution">
    <text evidence="4">The sequence shown here is derived from an EMBL/GenBank/DDBJ whole genome shotgun (WGS) entry which is preliminary data.</text>
</comment>
<dbReference type="GO" id="GO:0006152">
    <property type="term" value="P:purine nucleoside catabolic process"/>
    <property type="evidence" value="ECO:0007669"/>
    <property type="project" value="TreeGrafter"/>
</dbReference>
<dbReference type="PANTHER" id="PTHR12304">
    <property type="entry name" value="INOSINE-URIDINE PREFERRING NUCLEOSIDE HYDROLASE"/>
    <property type="match status" value="1"/>
</dbReference>
<dbReference type="RefSeq" id="WP_133165149.1">
    <property type="nucleotide sequence ID" value="NZ_PXVC01000007.1"/>
</dbReference>
<accession>A0A2P7EGN8</accession>
<feature type="non-terminal residue" evidence="4">
    <location>
        <position position="569"/>
    </location>
</feature>
<keyword evidence="5" id="KW-1185">Reference proteome</keyword>
<dbReference type="InterPro" id="IPR036452">
    <property type="entry name" value="Ribo_hydro-like"/>
</dbReference>
<dbReference type="GO" id="GO:0005829">
    <property type="term" value="C:cytosol"/>
    <property type="evidence" value="ECO:0007669"/>
    <property type="project" value="TreeGrafter"/>
</dbReference>
<dbReference type="PANTHER" id="PTHR12304:SF46">
    <property type="entry name" value="INOSINE-ADENOSINE-GUANOSINE-NUCLEOSIDE HYDROLASE"/>
    <property type="match status" value="1"/>
</dbReference>
<feature type="domain" description="Inosine/uridine-preferring nucleoside hydrolase" evidence="3">
    <location>
        <begin position="4"/>
        <end position="278"/>
    </location>
</feature>
<evidence type="ECO:0000313" key="4">
    <source>
        <dbReference type="EMBL" id="PSI02388.1"/>
    </source>
</evidence>